<name>A0A7L0LN73_9SYLV</name>
<dbReference type="PANTHER" id="PTHR11022:SF66">
    <property type="entry name" value="N-ACETYLMURAMOYL-L-ALANINE AMIDASE"/>
    <property type="match status" value="1"/>
</dbReference>
<dbReference type="AlphaFoldDB" id="A0A7L0LN73"/>
<keyword evidence="3" id="KW-1185">Reference proteome</keyword>
<dbReference type="SMART" id="SM00701">
    <property type="entry name" value="PGRP"/>
    <property type="match status" value="1"/>
</dbReference>
<dbReference type="GO" id="GO:0009253">
    <property type="term" value="P:peptidoglycan catabolic process"/>
    <property type="evidence" value="ECO:0007669"/>
    <property type="project" value="InterPro"/>
</dbReference>
<dbReference type="Gene3D" id="3.40.80.10">
    <property type="entry name" value="Peptidoglycan recognition protein-like"/>
    <property type="match status" value="1"/>
</dbReference>
<comment type="caution">
    <text evidence="2">The sequence shown here is derived from an EMBL/GenBank/DDBJ whole genome shotgun (WGS) entry which is preliminary data.</text>
</comment>
<protein>
    <submittedName>
        <fullName evidence="2">PGRP2 amidase</fullName>
    </submittedName>
</protein>
<evidence type="ECO:0000313" key="2">
    <source>
        <dbReference type="EMBL" id="NXK69829.1"/>
    </source>
</evidence>
<proteinExistence type="predicted"/>
<gene>
    <name evidence="2" type="primary">Pglyrp2_0</name>
    <name evidence="2" type="ORF">SYLVIR_R10320</name>
</gene>
<reference evidence="2 3" key="1">
    <citation type="submission" date="2019-09" db="EMBL/GenBank/DDBJ databases">
        <title>Bird 10,000 Genomes (B10K) Project - Family phase.</title>
        <authorList>
            <person name="Zhang G."/>
        </authorList>
    </citation>
    <scope>NUCLEOTIDE SEQUENCE [LARGE SCALE GENOMIC DNA]</scope>
    <source>
        <strain evidence="2">B10K-DU-009-59</strain>
        <tissue evidence="2">Muscle</tissue>
    </source>
</reference>
<dbReference type="InterPro" id="IPR015510">
    <property type="entry name" value="PGRP"/>
</dbReference>
<dbReference type="InterPro" id="IPR006619">
    <property type="entry name" value="PGRP_domain_met/bac"/>
</dbReference>
<sequence length="381" mass="41053">PALTPGQWQLLTELLRHHPATPELGAVLAPDGSTVALGPLLAGIEAGLRSLGFGRPLPTSDPPADPLLAVTIAEALATSFLLAHGGDNKATALGPSGCWGDVGNPQNDTLRGPPSPVPEPVAIGAMDGVVLGARLARGPLPVAKLLRGYDGTGNGSEAGRPRSSYRHWDFGAPAGRGRPDKEVVKVLGVLRMLRMLRMLSPSPELLRDVRTQEVAAVARWVVREFSEHYVECPDIVPCCLWGACPYRGTPALLRPRWARYSCASAGPSVLCPRHTQHCHQDTRGWDSIGYRSLYLYEDHLYGCPHQGYNTQGFGVGIIGDFTATLLDPDTLALVQDKLLPCTVRSGHVRPDFTLRGHCQLGHTDCPDNTLFQEIQSWPGFQ</sequence>
<accession>A0A7L0LN73</accession>
<dbReference type="SUPFAM" id="SSF55846">
    <property type="entry name" value="N-acetylmuramoyl-L-alanine amidase-like"/>
    <property type="match status" value="1"/>
</dbReference>
<dbReference type="PANTHER" id="PTHR11022">
    <property type="entry name" value="PEPTIDOGLYCAN RECOGNITION PROTEIN"/>
    <property type="match status" value="1"/>
</dbReference>
<feature type="non-terminal residue" evidence="2">
    <location>
        <position position="1"/>
    </location>
</feature>
<feature type="non-terminal residue" evidence="2">
    <location>
        <position position="381"/>
    </location>
</feature>
<feature type="domain" description="Peptidoglycan recognition protein family" evidence="1">
    <location>
        <begin position="233"/>
        <end position="361"/>
    </location>
</feature>
<dbReference type="GO" id="GO:0008745">
    <property type="term" value="F:N-acetylmuramoyl-L-alanine amidase activity"/>
    <property type="evidence" value="ECO:0007669"/>
    <property type="project" value="InterPro"/>
</dbReference>
<dbReference type="EMBL" id="VXAN01000793">
    <property type="protein sequence ID" value="NXK69829.1"/>
    <property type="molecule type" value="Genomic_DNA"/>
</dbReference>
<dbReference type="GO" id="GO:0008270">
    <property type="term" value="F:zinc ion binding"/>
    <property type="evidence" value="ECO:0007669"/>
    <property type="project" value="InterPro"/>
</dbReference>
<organism evidence="2 3">
    <name type="scientific">Sylvietta virens</name>
    <name type="common">Green crombec</name>
    <dbReference type="NCBI Taxonomy" id="208069"/>
    <lineage>
        <taxon>Eukaryota</taxon>
        <taxon>Metazoa</taxon>
        <taxon>Chordata</taxon>
        <taxon>Craniata</taxon>
        <taxon>Vertebrata</taxon>
        <taxon>Euteleostomi</taxon>
        <taxon>Archelosauria</taxon>
        <taxon>Archosauria</taxon>
        <taxon>Dinosauria</taxon>
        <taxon>Saurischia</taxon>
        <taxon>Theropoda</taxon>
        <taxon>Coelurosauria</taxon>
        <taxon>Aves</taxon>
        <taxon>Neognathae</taxon>
        <taxon>Neoaves</taxon>
        <taxon>Telluraves</taxon>
        <taxon>Australaves</taxon>
        <taxon>Passeriformes</taxon>
        <taxon>Sylvioidea</taxon>
        <taxon>Sylviidae</taxon>
        <taxon>Acrocephalinae</taxon>
        <taxon>Sylvietta</taxon>
    </lineage>
</organism>
<evidence type="ECO:0000313" key="3">
    <source>
        <dbReference type="Proteomes" id="UP000567822"/>
    </source>
</evidence>
<dbReference type="InterPro" id="IPR036505">
    <property type="entry name" value="Amidase/PGRP_sf"/>
</dbReference>
<dbReference type="Proteomes" id="UP000567822">
    <property type="component" value="Unassembled WGS sequence"/>
</dbReference>
<evidence type="ECO:0000259" key="1">
    <source>
        <dbReference type="SMART" id="SM00701"/>
    </source>
</evidence>